<evidence type="ECO:0000256" key="1">
    <source>
        <dbReference type="SAM" id="SignalP"/>
    </source>
</evidence>
<organism evidence="2 3">
    <name type="scientific">candidate division TA06 bacterium</name>
    <dbReference type="NCBI Taxonomy" id="2250710"/>
    <lineage>
        <taxon>Bacteria</taxon>
        <taxon>Bacteria division TA06</taxon>
    </lineage>
</organism>
<name>A0A933I9F4_UNCT6</name>
<evidence type="ECO:0000313" key="2">
    <source>
        <dbReference type="EMBL" id="MBI4725788.1"/>
    </source>
</evidence>
<proteinExistence type="predicted"/>
<feature type="chain" id="PRO_5037344744" description="Ig-like domain-containing protein" evidence="1">
    <location>
        <begin position="23"/>
        <end position="178"/>
    </location>
</feature>
<dbReference type="Proteomes" id="UP000736328">
    <property type="component" value="Unassembled WGS sequence"/>
</dbReference>
<feature type="signal peptide" evidence="1">
    <location>
        <begin position="1"/>
        <end position="22"/>
    </location>
</feature>
<protein>
    <recommendedName>
        <fullName evidence="4">Ig-like domain-containing protein</fullName>
    </recommendedName>
</protein>
<sequence>MRFKIAIIALALTCVFASSAFAWQQNGVPICTAADSQQCPTIVSDGAGGAIIAWQDYRGTDYDIYAQRVSASGVPLWTANGVAICTNTGGQRFSTVASDGAGGAIITWRDARSGTNYDIYAQRVSASGVPLWTANGVAVCTATGHQEHPGLLLMVLAERSLSGKTNAVTRIVTSMPKG</sequence>
<comment type="caution">
    <text evidence="2">The sequence shown here is derived from an EMBL/GenBank/DDBJ whole genome shotgun (WGS) entry which is preliminary data.</text>
</comment>
<keyword evidence="1" id="KW-0732">Signal</keyword>
<evidence type="ECO:0000313" key="3">
    <source>
        <dbReference type="Proteomes" id="UP000736328"/>
    </source>
</evidence>
<dbReference type="EMBL" id="JACQXR010000009">
    <property type="protein sequence ID" value="MBI4725788.1"/>
    <property type="molecule type" value="Genomic_DNA"/>
</dbReference>
<reference evidence="2" key="1">
    <citation type="submission" date="2020-07" db="EMBL/GenBank/DDBJ databases">
        <title>Huge and variable diversity of episymbiotic CPR bacteria and DPANN archaea in groundwater ecosystems.</title>
        <authorList>
            <person name="He C.Y."/>
            <person name="Keren R."/>
            <person name="Whittaker M."/>
            <person name="Farag I.F."/>
            <person name="Doudna J."/>
            <person name="Cate J.H.D."/>
            <person name="Banfield J.F."/>
        </authorList>
    </citation>
    <scope>NUCLEOTIDE SEQUENCE</scope>
    <source>
        <strain evidence="2">NC_groundwater_1520_Pr4_B-0.1um_53_5</strain>
    </source>
</reference>
<dbReference type="AlphaFoldDB" id="A0A933I9F4"/>
<evidence type="ECO:0008006" key="4">
    <source>
        <dbReference type="Google" id="ProtNLM"/>
    </source>
</evidence>
<gene>
    <name evidence="2" type="ORF">HY768_00945</name>
</gene>
<accession>A0A933I9F4</accession>